<dbReference type="Gene3D" id="3.90.79.10">
    <property type="entry name" value="Nucleoside Triphosphate Pyrophosphohydrolase"/>
    <property type="match status" value="1"/>
</dbReference>
<dbReference type="KEGG" id="vff:VITFI_CDS1306"/>
<feature type="domain" description="Nudix hydrolase" evidence="1">
    <location>
        <begin position="120"/>
        <end position="258"/>
    </location>
</feature>
<keyword evidence="2" id="KW-0378">Hydrolase</keyword>
<proteinExistence type="predicted"/>
<sequence length="298" mass="31948">MLTRWPALTAARHVSAPRQTVWVCQSGPMQRAGSVAVADGAALAAWPGLCEPHADGWCLHLPADVAAASAALASLNRALHAGGRIRAWREEPYPLLAESGTLLAVIERASARFWGALTFGAHCNGYVVGADGRPSHLWVARRSDTKPTDPGKLDNLIGCGVPHGQTPRQALIREAWEEAGLQSAQLTGLQAGRVLNIACDIREGWQHEWLYAYDLALPSGLLPVNQDGEVAEHRLWPIDQALAFAAEGRMTMDASLATLDFALRHALLPADEAAELAPRLAALCVTPEAARRFDPPIV</sequence>
<dbReference type="RefSeq" id="WP_198301648.1">
    <property type="nucleotide sequence ID" value="NZ_CP022423.1"/>
</dbReference>
<dbReference type="GO" id="GO:0016787">
    <property type="term" value="F:hydrolase activity"/>
    <property type="evidence" value="ECO:0007669"/>
    <property type="project" value="UniProtKB-KW"/>
</dbReference>
<evidence type="ECO:0000259" key="1">
    <source>
        <dbReference type="PROSITE" id="PS51462"/>
    </source>
</evidence>
<accession>A0A221KDG7</accession>
<dbReference type="InterPro" id="IPR000086">
    <property type="entry name" value="NUDIX_hydrolase_dom"/>
</dbReference>
<keyword evidence="3" id="KW-1185">Reference proteome</keyword>
<dbReference type="InterPro" id="IPR015797">
    <property type="entry name" value="NUDIX_hydrolase-like_dom_sf"/>
</dbReference>
<dbReference type="SUPFAM" id="SSF55811">
    <property type="entry name" value="Nudix"/>
    <property type="match status" value="1"/>
</dbReference>
<gene>
    <name evidence="2" type="ORF">VITFI_CDS1306</name>
</gene>
<dbReference type="EMBL" id="CP022423">
    <property type="protein sequence ID" value="ASM77084.1"/>
    <property type="molecule type" value="Genomic_DNA"/>
</dbReference>
<dbReference type="AlphaFoldDB" id="A0A221KDG7"/>
<name>A0A221KDG7_VITFI</name>
<dbReference type="CDD" id="cd03676">
    <property type="entry name" value="NUDIX_Tnr3_like"/>
    <property type="match status" value="1"/>
</dbReference>
<evidence type="ECO:0000313" key="3">
    <source>
        <dbReference type="Proteomes" id="UP000199729"/>
    </source>
</evidence>
<evidence type="ECO:0000313" key="2">
    <source>
        <dbReference type="EMBL" id="ASM77084.1"/>
    </source>
</evidence>
<dbReference type="Proteomes" id="UP000199729">
    <property type="component" value="Chromosome"/>
</dbReference>
<dbReference type="Pfam" id="PF00293">
    <property type="entry name" value="NUDIX"/>
    <property type="match status" value="1"/>
</dbReference>
<reference evidence="2 3" key="1">
    <citation type="submission" date="2017-07" db="EMBL/GenBank/DDBJ databases">
        <title>Complete Genome Sequence of the cosmetic ferment Vitreoscilla filiformis (ATCC15551).</title>
        <authorList>
            <person name="Contreras S."/>
            <person name="Sagory-Zalkind P."/>
            <person name="Blanquart H."/>
            <person name="Iltis A."/>
            <person name="Morand S.C."/>
        </authorList>
    </citation>
    <scope>NUCLEOTIDE SEQUENCE [LARGE SCALE GENOMIC DNA]</scope>
    <source>
        <strain evidence="2 3">ATCC 15551</strain>
    </source>
</reference>
<dbReference type="PROSITE" id="PS51462">
    <property type="entry name" value="NUDIX"/>
    <property type="match status" value="1"/>
</dbReference>
<organism evidence="2 3">
    <name type="scientific">Vitreoscilla filiformis</name>
    <dbReference type="NCBI Taxonomy" id="63"/>
    <lineage>
        <taxon>Bacteria</taxon>
        <taxon>Pseudomonadati</taxon>
        <taxon>Pseudomonadota</taxon>
        <taxon>Betaproteobacteria</taxon>
        <taxon>Neisseriales</taxon>
        <taxon>Neisseriaceae</taxon>
        <taxon>Vitreoscilla</taxon>
    </lineage>
</organism>
<protein>
    <submittedName>
        <fullName evidence="2">NUDIX hydrolase</fullName>
    </submittedName>
</protein>